<dbReference type="RefSeq" id="WP_378021370.1">
    <property type="nucleotide sequence ID" value="NZ_JBHSKG010000006.1"/>
</dbReference>
<sequence>MSYILIAIPPTSSVEGFDAITAAAGDGEGLEGRWLGRTESGELRVVTLWTSKEHAERFLAEHLAPAFARVLGPDVAGRPEATGLEVLRSWTPVPVA</sequence>
<evidence type="ECO:0008006" key="3">
    <source>
        <dbReference type="Google" id="ProtNLM"/>
    </source>
</evidence>
<accession>A0ABV9ZI57</accession>
<reference evidence="2" key="1">
    <citation type="journal article" date="2019" name="Int. J. Syst. Evol. Microbiol.">
        <title>The Global Catalogue of Microorganisms (GCM) 10K type strain sequencing project: providing services to taxonomists for standard genome sequencing and annotation.</title>
        <authorList>
            <consortium name="The Broad Institute Genomics Platform"/>
            <consortium name="The Broad Institute Genome Sequencing Center for Infectious Disease"/>
            <person name="Wu L."/>
            <person name="Ma J."/>
        </authorList>
    </citation>
    <scope>NUCLEOTIDE SEQUENCE [LARGE SCALE GENOMIC DNA]</scope>
    <source>
        <strain evidence="2">XZYJ18</strain>
    </source>
</reference>
<protein>
    <recommendedName>
        <fullName evidence="3">ABM domain-containing protein</fullName>
    </recommendedName>
</protein>
<dbReference type="InterPro" id="IPR011008">
    <property type="entry name" value="Dimeric_a/b-barrel"/>
</dbReference>
<name>A0ABV9ZI57_9PSEU</name>
<organism evidence="1 2">
    <name type="scientific">Actinomycetospora rhizophila</name>
    <dbReference type="NCBI Taxonomy" id="1416876"/>
    <lineage>
        <taxon>Bacteria</taxon>
        <taxon>Bacillati</taxon>
        <taxon>Actinomycetota</taxon>
        <taxon>Actinomycetes</taxon>
        <taxon>Pseudonocardiales</taxon>
        <taxon>Pseudonocardiaceae</taxon>
        <taxon>Actinomycetospora</taxon>
    </lineage>
</organism>
<gene>
    <name evidence="1" type="ORF">ACFPK1_13075</name>
</gene>
<dbReference type="Proteomes" id="UP001596175">
    <property type="component" value="Unassembled WGS sequence"/>
</dbReference>
<dbReference type="SUPFAM" id="SSF54909">
    <property type="entry name" value="Dimeric alpha+beta barrel"/>
    <property type="match status" value="1"/>
</dbReference>
<dbReference type="EMBL" id="JBHSKG010000006">
    <property type="protein sequence ID" value="MFC5139169.1"/>
    <property type="molecule type" value="Genomic_DNA"/>
</dbReference>
<keyword evidence="2" id="KW-1185">Reference proteome</keyword>
<comment type="caution">
    <text evidence="1">The sequence shown here is derived from an EMBL/GenBank/DDBJ whole genome shotgun (WGS) entry which is preliminary data.</text>
</comment>
<evidence type="ECO:0000313" key="2">
    <source>
        <dbReference type="Proteomes" id="UP001596175"/>
    </source>
</evidence>
<proteinExistence type="predicted"/>
<evidence type="ECO:0000313" key="1">
    <source>
        <dbReference type="EMBL" id="MFC5139169.1"/>
    </source>
</evidence>